<protein>
    <submittedName>
        <fullName evidence="1">Uncharacterized protein</fullName>
    </submittedName>
</protein>
<reference evidence="1" key="1">
    <citation type="journal article" date="2021" name="New Phytol.">
        <title>Evolutionary innovations through gain and loss of genes in the ectomycorrhizal Boletales.</title>
        <authorList>
            <person name="Wu G."/>
            <person name="Miyauchi S."/>
            <person name="Morin E."/>
            <person name="Kuo A."/>
            <person name="Drula E."/>
            <person name="Varga T."/>
            <person name="Kohler A."/>
            <person name="Feng B."/>
            <person name="Cao Y."/>
            <person name="Lipzen A."/>
            <person name="Daum C."/>
            <person name="Hundley H."/>
            <person name="Pangilinan J."/>
            <person name="Johnson J."/>
            <person name="Barry K."/>
            <person name="LaButti K."/>
            <person name="Ng V."/>
            <person name="Ahrendt S."/>
            <person name="Min B."/>
            <person name="Choi I.G."/>
            <person name="Park H."/>
            <person name="Plett J.M."/>
            <person name="Magnuson J."/>
            <person name="Spatafora J.W."/>
            <person name="Nagy L.G."/>
            <person name="Henrissat B."/>
            <person name="Grigoriev I.V."/>
            <person name="Yang Z.L."/>
            <person name="Xu J."/>
            <person name="Martin F.M."/>
        </authorList>
    </citation>
    <scope>NUCLEOTIDE SEQUENCE</scope>
    <source>
        <strain evidence="1">ATCC 28755</strain>
    </source>
</reference>
<dbReference type="Proteomes" id="UP000790377">
    <property type="component" value="Unassembled WGS sequence"/>
</dbReference>
<organism evidence="1 2">
    <name type="scientific">Hygrophoropsis aurantiaca</name>
    <dbReference type="NCBI Taxonomy" id="72124"/>
    <lineage>
        <taxon>Eukaryota</taxon>
        <taxon>Fungi</taxon>
        <taxon>Dikarya</taxon>
        <taxon>Basidiomycota</taxon>
        <taxon>Agaricomycotina</taxon>
        <taxon>Agaricomycetes</taxon>
        <taxon>Agaricomycetidae</taxon>
        <taxon>Boletales</taxon>
        <taxon>Coniophorineae</taxon>
        <taxon>Hygrophoropsidaceae</taxon>
        <taxon>Hygrophoropsis</taxon>
    </lineage>
</organism>
<evidence type="ECO:0000313" key="1">
    <source>
        <dbReference type="EMBL" id="KAH7911295.1"/>
    </source>
</evidence>
<sequence>MIDEPMNARKVSLETLPHDILYHIIRSISIQDMFRLQQTSTFFRALFETRSIWSEAYRSTSLPLHAGPFPHQSTQTLKHALAKTDKVSRNWAPYTPKPTQTRSFHIDGFISIHVLARRWLIGHLDDGRSIACVDMDRASKPGELIPQAVIYQCEEGMRISFHECLTTVGLEGHTLAISVLHEGPWDEKAHMFVTCEAARRSEAMKIFKVTGLDGPGPALGFEFMASYPLAWDPMQADWTCAIAPRLLVIAKEAQCGDNDDETLYIDLESFKTYTVSLPLFQGGKFFLFFVSCATHLLVFRRAEQKPIDERQPTDNVWNTTLDTLALPVPGTGFHHCALKISHHAQFSFDISEAHVLHDPALAPWKHETRIVLLAKVSPDISGLSKKKRKKKKFTDPNLSVVRVALTDRDGDSDDSGIGTALKSVTLKAPHRMEACVRCGCGSRRSTLTAGSWMPLCSRSLTTRICSLATGAVKSSIRWRGTRTAGGLATNGWNILMCAGALAAPGANVQGGELFVGGVCLMVDLILSHQFKSSAHLEHACAHCRVE</sequence>
<proteinExistence type="predicted"/>
<keyword evidence="2" id="KW-1185">Reference proteome</keyword>
<accession>A0ACB8AD32</accession>
<gene>
    <name evidence="1" type="ORF">BJ138DRAFT_940864</name>
</gene>
<comment type="caution">
    <text evidence="1">The sequence shown here is derived from an EMBL/GenBank/DDBJ whole genome shotgun (WGS) entry which is preliminary data.</text>
</comment>
<dbReference type="EMBL" id="MU267683">
    <property type="protein sequence ID" value="KAH7911295.1"/>
    <property type="molecule type" value="Genomic_DNA"/>
</dbReference>
<evidence type="ECO:0000313" key="2">
    <source>
        <dbReference type="Proteomes" id="UP000790377"/>
    </source>
</evidence>
<name>A0ACB8AD32_9AGAM</name>